<dbReference type="Pfam" id="PF12796">
    <property type="entry name" value="Ank_2"/>
    <property type="match status" value="1"/>
</dbReference>
<name>A0A7S3R319_DUNTE</name>
<dbReference type="AlphaFoldDB" id="A0A7S3R319"/>
<accession>A0A7S3R319</accession>
<dbReference type="EMBL" id="HBIP01026764">
    <property type="protein sequence ID" value="CAE0501088.1"/>
    <property type="molecule type" value="Transcribed_RNA"/>
</dbReference>
<dbReference type="InterPro" id="IPR002110">
    <property type="entry name" value="Ankyrin_rpt"/>
</dbReference>
<dbReference type="Gene3D" id="1.25.40.20">
    <property type="entry name" value="Ankyrin repeat-containing domain"/>
    <property type="match status" value="1"/>
</dbReference>
<protein>
    <submittedName>
        <fullName evidence="1">Uncharacterized protein</fullName>
    </submittedName>
</protein>
<proteinExistence type="predicted"/>
<organism evidence="1">
    <name type="scientific">Dunaliella tertiolecta</name>
    <name type="common">Green alga</name>
    <dbReference type="NCBI Taxonomy" id="3047"/>
    <lineage>
        <taxon>Eukaryota</taxon>
        <taxon>Viridiplantae</taxon>
        <taxon>Chlorophyta</taxon>
        <taxon>core chlorophytes</taxon>
        <taxon>Chlorophyceae</taxon>
        <taxon>CS clade</taxon>
        <taxon>Chlamydomonadales</taxon>
        <taxon>Dunaliellaceae</taxon>
        <taxon>Dunaliella</taxon>
    </lineage>
</organism>
<reference evidence="1" key="1">
    <citation type="submission" date="2021-01" db="EMBL/GenBank/DDBJ databases">
        <authorList>
            <person name="Corre E."/>
            <person name="Pelletier E."/>
            <person name="Niang G."/>
            <person name="Scheremetjew M."/>
            <person name="Finn R."/>
            <person name="Kale V."/>
            <person name="Holt S."/>
            <person name="Cochrane G."/>
            <person name="Meng A."/>
            <person name="Brown T."/>
            <person name="Cohen L."/>
        </authorList>
    </citation>
    <scope>NUCLEOTIDE SEQUENCE</scope>
    <source>
        <strain evidence="1">CCMP1320</strain>
    </source>
</reference>
<gene>
    <name evidence="1" type="ORF">DTER00134_LOCUS16161</name>
</gene>
<dbReference type="SUPFAM" id="SSF48403">
    <property type="entry name" value="Ankyrin repeat"/>
    <property type="match status" value="1"/>
</dbReference>
<evidence type="ECO:0000313" key="1">
    <source>
        <dbReference type="EMBL" id="CAE0501088.1"/>
    </source>
</evidence>
<dbReference type="InterPro" id="IPR036770">
    <property type="entry name" value="Ankyrin_rpt-contain_sf"/>
</dbReference>
<sequence length="314" mass="33504">MPSLTYKEMVGLTEKVRAERAGGQITGKREVEAGCLMLLPPPTVPTSPPPCTTLADLPPDCLRMVAACTSSLSCLCSLLQTCRTISCISGPSMIAAWLLHPSHSPQLTLASSASESASKHRQNLASSLPLKHALDNYGAKHELAASLQKIIGSCFNLWLTDMYPEALALFLAEWGAKEIGHDQLLRWALCLDSCTVDDRSRDCGSSSSSSSSSNCSTLFQLPSYQRAAAAALLAATTSGDLHKIRLIIKCAKADCHVEHDRALRWASAAGREDVCALLLEEGADPHALGDQALTSATLFGHRGVVQLLKSYMSA</sequence>